<keyword evidence="1" id="KW-1133">Transmembrane helix</keyword>
<dbReference type="Proteomes" id="UP000295030">
    <property type="component" value="Unassembled WGS sequence"/>
</dbReference>
<name>A0A4V2PJM5_ANCAQ</name>
<protein>
    <submittedName>
        <fullName evidence="2">Uncharacterized protein</fullName>
    </submittedName>
</protein>
<dbReference type="OrthoDB" id="7277252at2"/>
<comment type="caution">
    <text evidence="2">The sequence shown here is derived from an EMBL/GenBank/DDBJ whole genome shotgun (WGS) entry which is preliminary data.</text>
</comment>
<keyword evidence="3" id="KW-1185">Reference proteome</keyword>
<feature type="transmembrane region" description="Helical" evidence="1">
    <location>
        <begin position="51"/>
        <end position="70"/>
    </location>
</feature>
<evidence type="ECO:0000313" key="2">
    <source>
        <dbReference type="EMBL" id="TCK29136.1"/>
    </source>
</evidence>
<dbReference type="AlphaFoldDB" id="A0A4V2PJM5"/>
<feature type="transmembrane region" description="Helical" evidence="1">
    <location>
        <begin position="12"/>
        <end position="31"/>
    </location>
</feature>
<dbReference type="RefSeq" id="WP_131836212.1">
    <property type="nucleotide sequence ID" value="NZ_SMFY01000002.1"/>
</dbReference>
<gene>
    <name evidence="2" type="ORF">EV667_3156</name>
</gene>
<evidence type="ECO:0000313" key="3">
    <source>
        <dbReference type="Proteomes" id="UP000295030"/>
    </source>
</evidence>
<reference evidence="2 3" key="1">
    <citation type="submission" date="2019-03" db="EMBL/GenBank/DDBJ databases">
        <title>Genomic Encyclopedia of Type Strains, Phase IV (KMG-IV): sequencing the most valuable type-strain genomes for metagenomic binning, comparative biology and taxonomic classification.</title>
        <authorList>
            <person name="Goeker M."/>
        </authorList>
    </citation>
    <scope>NUCLEOTIDE SEQUENCE [LARGE SCALE GENOMIC DNA]</scope>
    <source>
        <strain evidence="2 3">DSM 101</strain>
    </source>
</reference>
<accession>A0A4V2PJM5</accession>
<dbReference type="EMBL" id="SMFY01000002">
    <property type="protein sequence ID" value="TCK29136.1"/>
    <property type="molecule type" value="Genomic_DNA"/>
</dbReference>
<proteinExistence type="predicted"/>
<feature type="transmembrane region" description="Helical" evidence="1">
    <location>
        <begin position="82"/>
        <end position="103"/>
    </location>
</feature>
<keyword evidence="1" id="KW-0812">Transmembrane</keyword>
<sequence>MRRVGGMGWLGWLIAGPTVWAAAFSVAYGLHGLGCELGWPALSLGPVSLQRVAIALPSLAAILVCLVLLARVKTALGPEAGIPRLGLWIGLIATLYTMAPVLVATSCRV</sequence>
<organism evidence="2 3">
    <name type="scientific">Ancylobacter aquaticus</name>
    <dbReference type="NCBI Taxonomy" id="100"/>
    <lineage>
        <taxon>Bacteria</taxon>
        <taxon>Pseudomonadati</taxon>
        <taxon>Pseudomonadota</taxon>
        <taxon>Alphaproteobacteria</taxon>
        <taxon>Hyphomicrobiales</taxon>
        <taxon>Xanthobacteraceae</taxon>
        <taxon>Ancylobacter</taxon>
    </lineage>
</organism>
<keyword evidence="1" id="KW-0472">Membrane</keyword>
<evidence type="ECO:0000256" key="1">
    <source>
        <dbReference type="SAM" id="Phobius"/>
    </source>
</evidence>